<sequence length="70" mass="8200">MREKALESLVDLDHASHEIYLMAHEYLHRYLRGVEVERDHTRLQLLMDRVNKDVIDVRVSLNTLNEGEGG</sequence>
<comment type="caution">
    <text evidence="1">The sequence shown here is derived from an EMBL/GenBank/DDBJ whole genome shotgun (WGS) entry which is preliminary data.</text>
</comment>
<organism evidence="1">
    <name type="scientific">marine sediment metagenome</name>
    <dbReference type="NCBI Taxonomy" id="412755"/>
    <lineage>
        <taxon>unclassified sequences</taxon>
        <taxon>metagenomes</taxon>
        <taxon>ecological metagenomes</taxon>
    </lineage>
</organism>
<reference evidence="1" key="1">
    <citation type="journal article" date="2014" name="Front. Microbiol.">
        <title>High frequency of phylogenetically diverse reductive dehalogenase-homologous genes in deep subseafloor sedimentary metagenomes.</title>
        <authorList>
            <person name="Kawai M."/>
            <person name="Futagami T."/>
            <person name="Toyoda A."/>
            <person name="Takaki Y."/>
            <person name="Nishi S."/>
            <person name="Hori S."/>
            <person name="Arai W."/>
            <person name="Tsubouchi T."/>
            <person name="Morono Y."/>
            <person name="Uchiyama I."/>
            <person name="Ito T."/>
            <person name="Fujiyama A."/>
            <person name="Inagaki F."/>
            <person name="Takami H."/>
        </authorList>
    </citation>
    <scope>NUCLEOTIDE SEQUENCE</scope>
    <source>
        <strain evidence="1">Expedition CK06-06</strain>
    </source>
</reference>
<evidence type="ECO:0000313" key="1">
    <source>
        <dbReference type="EMBL" id="GAH96350.1"/>
    </source>
</evidence>
<dbReference type="AlphaFoldDB" id="X1KRU3"/>
<gene>
    <name evidence="1" type="ORF">S06H3_01220</name>
</gene>
<accession>X1KRU3</accession>
<proteinExistence type="predicted"/>
<dbReference type="EMBL" id="BARV01000293">
    <property type="protein sequence ID" value="GAH96350.1"/>
    <property type="molecule type" value="Genomic_DNA"/>
</dbReference>
<protein>
    <submittedName>
        <fullName evidence="1">Uncharacterized protein</fullName>
    </submittedName>
</protein>
<name>X1KRU3_9ZZZZ</name>